<dbReference type="InParanoid" id="W5M771"/>
<dbReference type="EMBL" id="AHAT01029969">
    <property type="status" value="NOT_ANNOTATED_CDS"/>
    <property type="molecule type" value="Genomic_DNA"/>
</dbReference>
<dbReference type="HOGENOM" id="CLU_271444_0_0_1"/>
<dbReference type="Proteomes" id="UP000018468">
    <property type="component" value="Linkage group LG13"/>
</dbReference>
<dbReference type="EMBL" id="AHAT01029970">
    <property type="status" value="NOT_ANNOTATED_CDS"/>
    <property type="molecule type" value="Genomic_DNA"/>
</dbReference>
<evidence type="ECO:0000313" key="4">
    <source>
        <dbReference type="Proteomes" id="UP000018468"/>
    </source>
</evidence>
<evidence type="ECO:0000256" key="1">
    <source>
        <dbReference type="PROSITE-ProRule" id="PRU00706"/>
    </source>
</evidence>
<sequence>AAASKDAERREQQKENIRRQKLHQHLETLKPKRSVTGRQPAAHCTNVLYDTEASYLPSISTLSAESEHRETLLLTVSLASLGQVSVSGRTGGQTLDMALSGSHVYNSLVAWFLSLIQICLDKAHVEVGQRPLGRAGEELHPPFWVAGLQQLWREDGLALYVCAASPDVTNLFQTPIMFYGSKKREGERSSSVFYQRVCKFLSQTSLHAVVPWAQDLNFLLAKQSYPLHINVPSARLDSFICVNPERKNSRKIANHNSANTVHLALEKAFGTTPGFYWQTVEIEGQICESAGETADSQHPNTEVAMAVGYSTLFEDPLVILHTLQLLLSSNLDVCGLRLLYPTHSLLKNSTVTRWQQRYEQSCAPKPVLALAFRGPRAAAVWLDITGPSDPRLASLTDPNSINATHCSSSDRPLFYTPRLASRIQWGLCIWFGGRVPLGGTFDAGPQNSTTVPGVFSQSVVSRSGIPRPEMANFDHHNNKRHSEVSVPVLLLALAKAVSSASHIVDVFLLVSPAIPPCCYGDVLAACVKRGYNIRGLQRLQLTPRRAQALGLTGPQVTISPYNPWEPRSPPPFLDVSNEKEEDFQVDLPSHCLIVLLRREHAWRHCSSLLAGLMKEFAEQGLLSTIGSRLPPDVNIDPDLCFHPVRYSDSLLHSLGGSMWSVPEGGSIYLDMLSVCSFPSNPEVEQVVILTLTSSDISRTATNLLSQCFVVYPFTCHHVSCLSPAGPNEGGFELLATKWLPELTRLQAREVSPFEVGDRRWRDSLAALASVPALVCALRRVNAFAVLRQLLKDTAGSLDRVMSPTPELAFRQAALFFTDKELLPGSALTLRSALTGLQNGLEVVFRYESRDGMTIPLVVLVAYKITVWKRQRAQHRLYLTIVWAHDGLHVGKHTRAQKENLNNSLKLFTLNEIWNKVTLSQQKPDALDAHVQYLTSGPSLALGLQRENAVKRLLDLLGPEDPCVARAQDQFLWRAHYGTDLVHNGVYGSRSYLQAIADVKMFFPEGLCCAESTLMKHEEIPCVTSDLTVSTERIKSYRIALHTRNTDTIPLITTTGLKGGLYPALCVCVRVSEPSVRSALCQTTCLLIPAKLLQSRRRALDLELVEQLLKRACHLVAGRLCVLDTEQSRLIEEALKSPQESTSVSAMLANVPCLILALQGDNAVTCFESILDSICLEKPELMDVRRAILYPYNEKQ</sequence>
<dbReference type="OMA" id="PDVIWWR"/>
<proteinExistence type="inferred from homology"/>
<dbReference type="AlphaFoldDB" id="W5M771"/>
<name>W5M771_LEPOC</name>
<dbReference type="EMBL" id="AHAT01029972">
    <property type="status" value="NOT_ANNOTATED_CDS"/>
    <property type="molecule type" value="Genomic_DNA"/>
</dbReference>
<dbReference type="eggNOG" id="KOG0888">
    <property type="taxonomic scope" value="Eukaryota"/>
</dbReference>
<dbReference type="GeneTree" id="ENSGT00940000176030"/>
<dbReference type="InterPro" id="IPR034907">
    <property type="entry name" value="NDK-like_dom"/>
</dbReference>
<dbReference type="Ensembl" id="ENSLOCT00000004237.1">
    <property type="protein sequence ID" value="ENSLOCP00000004229.1"/>
    <property type="gene ID" value="ENSLOCG00000003569.1"/>
</dbReference>
<dbReference type="EMBL" id="AHAT01029971">
    <property type="status" value="NOT_ANNOTATED_CDS"/>
    <property type="molecule type" value="Genomic_DNA"/>
</dbReference>
<protein>
    <recommendedName>
        <fullName evidence="2">Nucleoside diphosphate kinase-like domain-containing protein</fullName>
    </recommendedName>
</protein>
<dbReference type="InterPro" id="IPR051766">
    <property type="entry name" value="TXND_domain-containing"/>
</dbReference>
<comment type="similarity">
    <text evidence="1">Belongs to the NDK family.</text>
</comment>
<dbReference type="SUPFAM" id="SSF54919">
    <property type="entry name" value="Nucleoside diphosphate kinase, NDK"/>
    <property type="match status" value="3"/>
</dbReference>
<feature type="domain" description="Nucleoside diphosphate kinase-like" evidence="2">
    <location>
        <begin position="914"/>
        <end position="1008"/>
    </location>
</feature>
<evidence type="ECO:0000259" key="2">
    <source>
        <dbReference type="SMART" id="SM00562"/>
    </source>
</evidence>
<reference evidence="3" key="2">
    <citation type="submission" date="2025-08" db="UniProtKB">
        <authorList>
            <consortium name="Ensembl"/>
        </authorList>
    </citation>
    <scope>IDENTIFICATION</scope>
</reference>
<dbReference type="Bgee" id="ENSLOCG00000003569">
    <property type="expression patterns" value="Expressed in testis and 5 other cell types or tissues"/>
</dbReference>
<comment type="caution">
    <text evidence="1">Lacks conserved residue(s) required for the propagation of feature annotation.</text>
</comment>
<dbReference type="EMBL" id="AHAT01029973">
    <property type="status" value="NOT_ANNOTATED_CDS"/>
    <property type="molecule type" value="Genomic_DNA"/>
</dbReference>
<dbReference type="PANTHER" id="PTHR46135:SF4">
    <property type="entry name" value="DYNEIN AXONEMAL ASSEMBLY FACTOR 8"/>
    <property type="match status" value="1"/>
</dbReference>
<dbReference type="InterPro" id="IPR036850">
    <property type="entry name" value="NDK-like_dom_sf"/>
</dbReference>
<dbReference type="EMBL" id="AHAT01029968">
    <property type="status" value="NOT_ANNOTATED_CDS"/>
    <property type="molecule type" value="Genomic_DNA"/>
</dbReference>
<dbReference type="PROSITE" id="PS51374">
    <property type="entry name" value="NDPK_LIKE"/>
    <property type="match status" value="1"/>
</dbReference>
<organism evidence="3 4">
    <name type="scientific">Lepisosteus oculatus</name>
    <name type="common">Spotted gar</name>
    <dbReference type="NCBI Taxonomy" id="7918"/>
    <lineage>
        <taxon>Eukaryota</taxon>
        <taxon>Metazoa</taxon>
        <taxon>Chordata</taxon>
        <taxon>Craniata</taxon>
        <taxon>Vertebrata</taxon>
        <taxon>Euteleostomi</taxon>
        <taxon>Actinopterygii</taxon>
        <taxon>Neopterygii</taxon>
        <taxon>Holostei</taxon>
        <taxon>Semionotiformes</taxon>
        <taxon>Lepisosteidae</taxon>
        <taxon>Lepisosteus</taxon>
    </lineage>
</organism>
<dbReference type="Pfam" id="PF00334">
    <property type="entry name" value="NDK"/>
    <property type="match status" value="1"/>
</dbReference>
<dbReference type="PANTHER" id="PTHR46135">
    <property type="entry name" value="NME/NM23 FAMILY MEMBER 8"/>
    <property type="match status" value="1"/>
</dbReference>
<dbReference type="SMART" id="SM00562">
    <property type="entry name" value="NDK"/>
    <property type="match status" value="1"/>
</dbReference>
<reference evidence="4" key="1">
    <citation type="submission" date="2011-12" db="EMBL/GenBank/DDBJ databases">
        <title>The Draft Genome of Lepisosteus oculatus.</title>
        <authorList>
            <consortium name="The Broad Institute Genome Assembly &amp; Analysis Group"/>
            <consortium name="Computational R&amp;D Group"/>
            <consortium name="and Sequencing Platform"/>
            <person name="Di Palma F."/>
            <person name="Alfoldi J."/>
            <person name="Johnson J."/>
            <person name="Berlin A."/>
            <person name="Gnerre S."/>
            <person name="Jaffe D."/>
            <person name="MacCallum I."/>
            <person name="Young S."/>
            <person name="Walker B.J."/>
            <person name="Lander E.S."/>
            <person name="Lindblad-Toh K."/>
        </authorList>
    </citation>
    <scope>NUCLEOTIDE SEQUENCE [LARGE SCALE GENOMIC DNA]</scope>
</reference>
<dbReference type="Gene3D" id="3.30.70.141">
    <property type="entry name" value="Nucleoside diphosphate kinase-like domain"/>
    <property type="match status" value="2"/>
</dbReference>
<dbReference type="STRING" id="7918.ENSLOCP00000004229"/>
<reference evidence="3" key="3">
    <citation type="submission" date="2025-09" db="UniProtKB">
        <authorList>
            <consortium name="Ensembl"/>
        </authorList>
    </citation>
    <scope>IDENTIFICATION</scope>
</reference>
<keyword evidence="4" id="KW-1185">Reference proteome</keyword>
<evidence type="ECO:0000313" key="3">
    <source>
        <dbReference type="Ensembl" id="ENSLOCP00000004229.1"/>
    </source>
</evidence>
<accession>W5M771</accession>